<evidence type="ECO:0000313" key="1">
    <source>
        <dbReference type="EMBL" id="RNA15438.1"/>
    </source>
</evidence>
<gene>
    <name evidence="1" type="ORF">BpHYR1_052425</name>
</gene>
<reference evidence="1 2" key="1">
    <citation type="journal article" date="2018" name="Sci. Rep.">
        <title>Genomic signatures of local adaptation to the degree of environmental predictability in rotifers.</title>
        <authorList>
            <person name="Franch-Gras L."/>
            <person name="Hahn C."/>
            <person name="Garcia-Roger E.M."/>
            <person name="Carmona M.J."/>
            <person name="Serra M."/>
            <person name="Gomez A."/>
        </authorList>
    </citation>
    <scope>NUCLEOTIDE SEQUENCE [LARGE SCALE GENOMIC DNA]</scope>
    <source>
        <strain evidence="1">HYR1</strain>
    </source>
</reference>
<dbReference type="AlphaFoldDB" id="A0A3M7QWS6"/>
<proteinExistence type="predicted"/>
<accession>A0A3M7QWS6</accession>
<organism evidence="1 2">
    <name type="scientific">Brachionus plicatilis</name>
    <name type="common">Marine rotifer</name>
    <name type="synonym">Brachionus muelleri</name>
    <dbReference type="NCBI Taxonomy" id="10195"/>
    <lineage>
        <taxon>Eukaryota</taxon>
        <taxon>Metazoa</taxon>
        <taxon>Spiralia</taxon>
        <taxon>Gnathifera</taxon>
        <taxon>Rotifera</taxon>
        <taxon>Eurotatoria</taxon>
        <taxon>Monogononta</taxon>
        <taxon>Pseudotrocha</taxon>
        <taxon>Ploima</taxon>
        <taxon>Brachionidae</taxon>
        <taxon>Brachionus</taxon>
    </lineage>
</organism>
<evidence type="ECO:0000313" key="2">
    <source>
        <dbReference type="Proteomes" id="UP000276133"/>
    </source>
</evidence>
<name>A0A3M7QWS6_BRAPC</name>
<protein>
    <submittedName>
        <fullName evidence="1">Uncharacterized protein</fullName>
    </submittedName>
</protein>
<dbReference type="EMBL" id="REGN01004946">
    <property type="protein sequence ID" value="RNA15438.1"/>
    <property type="molecule type" value="Genomic_DNA"/>
</dbReference>
<dbReference type="Proteomes" id="UP000276133">
    <property type="component" value="Unassembled WGS sequence"/>
</dbReference>
<comment type="caution">
    <text evidence="1">The sequence shown here is derived from an EMBL/GenBank/DDBJ whole genome shotgun (WGS) entry which is preliminary data.</text>
</comment>
<sequence>MREIFPKNLIYQLKMKKDASHAS</sequence>
<keyword evidence="2" id="KW-1185">Reference proteome</keyword>